<evidence type="ECO:0000259" key="2">
    <source>
        <dbReference type="Pfam" id="PF07110"/>
    </source>
</evidence>
<evidence type="ECO:0000313" key="4">
    <source>
        <dbReference type="Proteomes" id="UP001642482"/>
    </source>
</evidence>
<sequence length="271" mass="30178">MIKQIASSRRKPGLTRREYLDYHFKVHGAIADGTDDRDAKPEKYLQTHAFDSVYGERLASIPNANHAWMARDDVTELYFRDWDHVLACMGSPYVCEKVGPDASRFADFETAMVLLAHEHEVPLRVLDRQFRAKENEEGARDVGLFFVAAPNGSPQGVALDAELTPLLVNALEETAQDDVRGLLVNVGFTSEKFDVATYFGGNNMPRYALVYKIVMQNAASVAAVRRAQAAFANRAVGLFDESVSYSLFGREGLVLDVSKGVRVSETLLIQW</sequence>
<dbReference type="SUPFAM" id="SSF54909">
    <property type="entry name" value="Dimeric alpha+beta barrel"/>
    <property type="match status" value="1"/>
</dbReference>
<dbReference type="Proteomes" id="UP001642482">
    <property type="component" value="Unassembled WGS sequence"/>
</dbReference>
<dbReference type="InterPro" id="IPR011008">
    <property type="entry name" value="Dimeric_a/b-barrel"/>
</dbReference>
<evidence type="ECO:0000313" key="3">
    <source>
        <dbReference type="EMBL" id="CAK7218954.1"/>
    </source>
</evidence>
<dbReference type="InterPro" id="IPR009799">
    <property type="entry name" value="EthD_dom"/>
</dbReference>
<accession>A0ABP0BI80</accession>
<organism evidence="3 4">
    <name type="scientific">Sporothrix eucalyptigena</name>
    <dbReference type="NCBI Taxonomy" id="1812306"/>
    <lineage>
        <taxon>Eukaryota</taxon>
        <taxon>Fungi</taxon>
        <taxon>Dikarya</taxon>
        <taxon>Ascomycota</taxon>
        <taxon>Pezizomycotina</taxon>
        <taxon>Sordariomycetes</taxon>
        <taxon>Sordariomycetidae</taxon>
        <taxon>Ophiostomatales</taxon>
        <taxon>Ophiostomataceae</taxon>
        <taxon>Sporothrix</taxon>
    </lineage>
</organism>
<dbReference type="Gene3D" id="3.30.70.100">
    <property type="match status" value="1"/>
</dbReference>
<keyword evidence="4" id="KW-1185">Reference proteome</keyword>
<reference evidence="3 4" key="1">
    <citation type="submission" date="2024-01" db="EMBL/GenBank/DDBJ databases">
        <authorList>
            <person name="Allen C."/>
            <person name="Tagirdzhanova G."/>
        </authorList>
    </citation>
    <scope>NUCLEOTIDE SEQUENCE [LARGE SCALE GENOMIC DNA]</scope>
</reference>
<feature type="domain" description="EthD" evidence="2">
    <location>
        <begin position="11"/>
        <end position="108"/>
    </location>
</feature>
<name>A0ABP0BI80_9PEZI</name>
<proteinExistence type="inferred from homology"/>
<protein>
    <recommendedName>
        <fullName evidence="2">EthD domain-containing protein</fullName>
    </recommendedName>
</protein>
<dbReference type="Pfam" id="PF07110">
    <property type="entry name" value="EthD"/>
    <property type="match status" value="1"/>
</dbReference>
<comment type="caution">
    <text evidence="3">The sequence shown here is derived from an EMBL/GenBank/DDBJ whole genome shotgun (WGS) entry which is preliminary data.</text>
</comment>
<evidence type="ECO:0000256" key="1">
    <source>
        <dbReference type="ARBA" id="ARBA00005986"/>
    </source>
</evidence>
<comment type="similarity">
    <text evidence="1">Belongs to the tpcK family.</text>
</comment>
<dbReference type="EMBL" id="CAWUHD010000029">
    <property type="protein sequence ID" value="CAK7218954.1"/>
    <property type="molecule type" value="Genomic_DNA"/>
</dbReference>
<gene>
    <name evidence="3" type="ORF">SEUCBS140593_003729</name>
</gene>